<proteinExistence type="predicted"/>
<evidence type="ECO:0000313" key="3">
    <source>
        <dbReference type="Proteomes" id="UP001179340"/>
    </source>
</evidence>
<evidence type="ECO:0000313" key="2">
    <source>
        <dbReference type="EMBL" id="UKH48365.1"/>
    </source>
</evidence>
<protein>
    <submittedName>
        <fullName evidence="2">Uncharacterized protein</fullName>
    </submittedName>
</protein>
<evidence type="ECO:0000256" key="1">
    <source>
        <dbReference type="SAM" id="MobiDB-lite"/>
    </source>
</evidence>
<dbReference type="EMBL" id="OL742560">
    <property type="protein sequence ID" value="UKH48365.1"/>
    <property type="molecule type" value="Genomic_DNA"/>
</dbReference>
<feature type="region of interest" description="Disordered" evidence="1">
    <location>
        <begin position="1"/>
        <end position="22"/>
    </location>
</feature>
<reference evidence="2" key="1">
    <citation type="submission" date="2021-12" db="EMBL/GenBank/DDBJ databases">
        <authorList>
            <person name="Isenhart S.H."/>
            <person name="Brown D.K."/>
            <person name="Allen M.J."/>
            <person name="Garcia C.A."/>
            <person name="Bollivar D.W."/>
            <person name="Garlena R.A."/>
            <person name="Russell D.A."/>
            <person name="Jacobs-Sera D."/>
            <person name="Hatfull G.F."/>
        </authorList>
    </citation>
    <scope>NUCLEOTIDE SEQUENCE</scope>
</reference>
<dbReference type="Proteomes" id="UP001179340">
    <property type="component" value="Segment"/>
</dbReference>
<name>A0AA49BPI9_9CAUD</name>
<keyword evidence="3" id="KW-1185">Reference proteome</keyword>
<sequence>MQRQTFTAALPGGGTESRSSSRDLHYAVSAATTAEARALQLEASIAEHRRETAAILSGRTGLRSSVKDSNRVAAIRDAETVRMVEDLRAVREAEEGALVEPFVYGWYEDLAGAERGREIAEKLGYVAAVVEAVAGPGKPEFVNSEIVSYSCPNAADEPGGTATPTKEHKMAKHINTATVRTAEGNVEVTKTSTHRDYVEVSAVEFADGTQSVLSWHLTAEAARKYVQGSEAEKLRAYADKKRGTEGARLIVLPVANEVKLSRKEAAEAAELAELEAAVEEAPEAPAEELVEVPAAAETIVAPVDPTETVVLETPAPKKARKAPAKKAPAKKVVMAEADAEETVKGGMGEHKIGDVVVSRDGIEWTVAGSAEKGKTVRIVRTLEDGTKKTRLSMHYNITKK</sequence>
<accession>A0AA49BPI9</accession>
<organism evidence="2 3">
    <name type="scientific">Arthrobacter phage Lilmac1015</name>
    <dbReference type="NCBI Taxonomy" id="2912653"/>
    <lineage>
        <taxon>Viruses</taxon>
        <taxon>Duplodnaviria</taxon>
        <taxon>Heunggongvirae</taxon>
        <taxon>Uroviricota</taxon>
        <taxon>Caudoviricetes</taxon>
        <taxon>Berryhillviridae</taxon>
        <taxon>Lilmacvirus</taxon>
        <taxon>Lilmacvirus lilmac1015</taxon>
    </lineage>
</organism>
<gene>
    <name evidence="2" type="primary">79</name>
    <name evidence="2" type="ORF">SEA_LILMAC1015_79</name>
</gene>